<proteinExistence type="predicted"/>
<gene>
    <name evidence="2" type="ORF">GCM10009864_38920</name>
</gene>
<reference evidence="3" key="1">
    <citation type="journal article" date="2019" name="Int. J. Syst. Evol. Microbiol.">
        <title>The Global Catalogue of Microorganisms (GCM) 10K type strain sequencing project: providing services to taxonomists for standard genome sequencing and annotation.</title>
        <authorList>
            <consortium name="The Broad Institute Genomics Platform"/>
            <consortium name="The Broad Institute Genome Sequencing Center for Infectious Disease"/>
            <person name="Wu L."/>
            <person name="Ma J."/>
        </authorList>
    </citation>
    <scope>NUCLEOTIDE SEQUENCE [LARGE SCALE GENOMIC DNA]</scope>
    <source>
        <strain evidence="3">JCM 16374</strain>
    </source>
</reference>
<comment type="caution">
    <text evidence="2">The sequence shown here is derived from an EMBL/GenBank/DDBJ whole genome shotgun (WGS) entry which is preliminary data.</text>
</comment>
<dbReference type="Proteomes" id="UP001500994">
    <property type="component" value="Unassembled WGS sequence"/>
</dbReference>
<name>A0ABP6EJ10_9ACTN</name>
<keyword evidence="3" id="KW-1185">Reference proteome</keyword>
<dbReference type="EMBL" id="BAAARK010000011">
    <property type="protein sequence ID" value="GAA2665886.1"/>
    <property type="molecule type" value="Genomic_DNA"/>
</dbReference>
<feature type="compositionally biased region" description="Low complexity" evidence="1">
    <location>
        <begin position="43"/>
        <end position="59"/>
    </location>
</feature>
<evidence type="ECO:0000313" key="3">
    <source>
        <dbReference type="Proteomes" id="UP001500994"/>
    </source>
</evidence>
<sequence length="84" mass="9169">MQDVKRSSPAHHPRRPDTATQTPRAADNARRRRNGGKPHNVGPGQRRQAQTATTTAGKPKTWEANRYRTRSSVATADAPAVTVS</sequence>
<accession>A0ABP6EJ10</accession>
<evidence type="ECO:0000256" key="1">
    <source>
        <dbReference type="SAM" id="MobiDB-lite"/>
    </source>
</evidence>
<feature type="region of interest" description="Disordered" evidence="1">
    <location>
        <begin position="1"/>
        <end position="84"/>
    </location>
</feature>
<protein>
    <submittedName>
        <fullName evidence="2">Uncharacterized protein</fullName>
    </submittedName>
</protein>
<evidence type="ECO:0000313" key="2">
    <source>
        <dbReference type="EMBL" id="GAA2665886.1"/>
    </source>
</evidence>
<organism evidence="2 3">
    <name type="scientific">Streptomyces lunalinharesii</name>
    <dbReference type="NCBI Taxonomy" id="333384"/>
    <lineage>
        <taxon>Bacteria</taxon>
        <taxon>Bacillati</taxon>
        <taxon>Actinomycetota</taxon>
        <taxon>Actinomycetes</taxon>
        <taxon>Kitasatosporales</taxon>
        <taxon>Streptomycetaceae</taxon>
        <taxon>Streptomyces</taxon>
    </lineage>
</organism>